<dbReference type="Proteomes" id="UP000262969">
    <property type="component" value="Unassembled WGS sequence"/>
</dbReference>
<dbReference type="EMBL" id="DPVV01000531">
    <property type="protein sequence ID" value="HCL03918.1"/>
    <property type="molecule type" value="Genomic_DNA"/>
</dbReference>
<evidence type="ECO:0000256" key="5">
    <source>
        <dbReference type="ARBA" id="ARBA00047913"/>
    </source>
</evidence>
<dbReference type="GO" id="GO:0006412">
    <property type="term" value="P:translation"/>
    <property type="evidence" value="ECO:0007669"/>
    <property type="project" value="UniProtKB-UniRule"/>
</dbReference>
<comment type="catalytic activity">
    <reaction evidence="4 6">
        <text>L-aspartyl-tRNA(Asn) + L-glutamine + ATP + H2O = L-asparaginyl-tRNA(Asn) + L-glutamate + ADP + phosphate + 2 H(+)</text>
        <dbReference type="Rhea" id="RHEA:14513"/>
        <dbReference type="Rhea" id="RHEA-COMP:9674"/>
        <dbReference type="Rhea" id="RHEA-COMP:9677"/>
        <dbReference type="ChEBI" id="CHEBI:15377"/>
        <dbReference type="ChEBI" id="CHEBI:15378"/>
        <dbReference type="ChEBI" id="CHEBI:29985"/>
        <dbReference type="ChEBI" id="CHEBI:30616"/>
        <dbReference type="ChEBI" id="CHEBI:43474"/>
        <dbReference type="ChEBI" id="CHEBI:58359"/>
        <dbReference type="ChEBI" id="CHEBI:78515"/>
        <dbReference type="ChEBI" id="CHEBI:78516"/>
        <dbReference type="ChEBI" id="CHEBI:456216"/>
    </reaction>
</comment>
<evidence type="ECO:0000313" key="7">
    <source>
        <dbReference type="EMBL" id="HCL03918.1"/>
    </source>
</evidence>
<evidence type="ECO:0000256" key="2">
    <source>
        <dbReference type="ARBA" id="ARBA00011123"/>
    </source>
</evidence>
<dbReference type="SUPFAM" id="SSF141000">
    <property type="entry name" value="Glu-tRNAGln amidotransferase C subunit"/>
    <property type="match status" value="1"/>
</dbReference>
<keyword evidence="6" id="KW-0547">Nucleotide-binding</keyword>
<dbReference type="GO" id="GO:0016740">
    <property type="term" value="F:transferase activity"/>
    <property type="evidence" value="ECO:0007669"/>
    <property type="project" value="UniProtKB-KW"/>
</dbReference>
<dbReference type="InterPro" id="IPR036113">
    <property type="entry name" value="Asp/Glu-ADT_sf_sub_c"/>
</dbReference>
<gene>
    <name evidence="6" type="primary">gatC</name>
    <name evidence="7" type="ORF">DHW61_16180</name>
</gene>
<proteinExistence type="inferred from homology"/>
<comment type="caution">
    <text evidence="7">The sequence shown here is derived from an EMBL/GenBank/DDBJ whole genome shotgun (WGS) entry which is preliminary data.</text>
</comment>
<protein>
    <recommendedName>
        <fullName evidence="6">Aspartyl/glutamyl-tRNA(Asn/Gln) amidotransferase subunit C</fullName>
        <shortName evidence="6">Asp/Glu-ADT subunit C</shortName>
        <ecNumber evidence="6">6.3.5.-</ecNumber>
    </recommendedName>
</protein>
<keyword evidence="6" id="KW-0067">ATP-binding</keyword>
<sequence length="95" mass="10864">MDITDKTIEYVSALAKLSLQPEEKEKAKKDIGNILGYIDKMKELNTDGIESMSHVRSMKNVFREDVVTNEENREELLKNAPKQMDGCFMVPKTVD</sequence>
<accession>A0A3D2XC59</accession>
<keyword evidence="6" id="KW-0648">Protein biosynthesis</keyword>
<dbReference type="GO" id="GO:0070681">
    <property type="term" value="P:glutaminyl-tRNAGln biosynthesis via transamidation"/>
    <property type="evidence" value="ECO:0007669"/>
    <property type="project" value="TreeGrafter"/>
</dbReference>
<name>A0A3D2XC59_9FIRM</name>
<reference evidence="7 8" key="1">
    <citation type="journal article" date="2018" name="Nat. Biotechnol.">
        <title>A standardized bacterial taxonomy based on genome phylogeny substantially revises the tree of life.</title>
        <authorList>
            <person name="Parks D.H."/>
            <person name="Chuvochina M."/>
            <person name="Waite D.W."/>
            <person name="Rinke C."/>
            <person name="Skarshewski A."/>
            <person name="Chaumeil P.A."/>
            <person name="Hugenholtz P."/>
        </authorList>
    </citation>
    <scope>NUCLEOTIDE SEQUENCE [LARGE SCALE GENOMIC DNA]</scope>
    <source>
        <strain evidence="7">UBA11728</strain>
    </source>
</reference>
<evidence type="ECO:0000256" key="1">
    <source>
        <dbReference type="ARBA" id="ARBA00010757"/>
    </source>
</evidence>
<evidence type="ECO:0000256" key="4">
    <source>
        <dbReference type="ARBA" id="ARBA00047380"/>
    </source>
</evidence>
<dbReference type="GO" id="GO:0005524">
    <property type="term" value="F:ATP binding"/>
    <property type="evidence" value="ECO:0007669"/>
    <property type="project" value="UniProtKB-KW"/>
</dbReference>
<evidence type="ECO:0000256" key="3">
    <source>
        <dbReference type="ARBA" id="ARBA00024799"/>
    </source>
</evidence>
<dbReference type="GO" id="GO:0050566">
    <property type="term" value="F:asparaginyl-tRNA synthase (glutamine-hydrolyzing) activity"/>
    <property type="evidence" value="ECO:0007669"/>
    <property type="project" value="RHEA"/>
</dbReference>
<dbReference type="PANTHER" id="PTHR15004">
    <property type="entry name" value="GLUTAMYL-TRNA(GLN) AMIDOTRANSFERASE SUBUNIT C, MITOCHONDRIAL"/>
    <property type="match status" value="1"/>
</dbReference>
<comment type="subunit">
    <text evidence="2 6">Heterotrimer of A, B and C subunits.</text>
</comment>
<dbReference type="GO" id="GO:0006450">
    <property type="term" value="P:regulation of translational fidelity"/>
    <property type="evidence" value="ECO:0007669"/>
    <property type="project" value="InterPro"/>
</dbReference>
<comment type="function">
    <text evidence="3 6">Allows the formation of correctly charged Asn-tRNA(Asn) or Gln-tRNA(Gln) through the transamidation of misacylated Asp-tRNA(Asn) or Glu-tRNA(Gln) in organisms which lack either or both of asparaginyl-tRNA or glutaminyl-tRNA synthetases. The reaction takes place in the presence of glutamine and ATP through an activated phospho-Asp-tRNA(Asn) or phospho-Glu-tRNA(Gln).</text>
</comment>
<keyword evidence="7" id="KW-0808">Transferase</keyword>
<dbReference type="InterPro" id="IPR003837">
    <property type="entry name" value="GatC"/>
</dbReference>
<comment type="catalytic activity">
    <reaction evidence="5 6">
        <text>L-glutamyl-tRNA(Gln) + L-glutamine + ATP + H2O = L-glutaminyl-tRNA(Gln) + L-glutamate + ADP + phosphate + H(+)</text>
        <dbReference type="Rhea" id="RHEA:17521"/>
        <dbReference type="Rhea" id="RHEA-COMP:9681"/>
        <dbReference type="Rhea" id="RHEA-COMP:9684"/>
        <dbReference type="ChEBI" id="CHEBI:15377"/>
        <dbReference type="ChEBI" id="CHEBI:15378"/>
        <dbReference type="ChEBI" id="CHEBI:29985"/>
        <dbReference type="ChEBI" id="CHEBI:30616"/>
        <dbReference type="ChEBI" id="CHEBI:43474"/>
        <dbReference type="ChEBI" id="CHEBI:58359"/>
        <dbReference type="ChEBI" id="CHEBI:78520"/>
        <dbReference type="ChEBI" id="CHEBI:78521"/>
        <dbReference type="ChEBI" id="CHEBI:456216"/>
    </reaction>
</comment>
<evidence type="ECO:0000256" key="6">
    <source>
        <dbReference type="HAMAP-Rule" id="MF_00122"/>
    </source>
</evidence>
<dbReference type="AlphaFoldDB" id="A0A3D2XC59"/>
<dbReference type="EC" id="6.3.5.-" evidence="6"/>
<dbReference type="PANTHER" id="PTHR15004:SF0">
    <property type="entry name" value="GLUTAMYL-TRNA(GLN) AMIDOTRANSFERASE SUBUNIT C, MITOCHONDRIAL"/>
    <property type="match status" value="1"/>
</dbReference>
<dbReference type="NCBIfam" id="TIGR00135">
    <property type="entry name" value="gatC"/>
    <property type="match status" value="1"/>
</dbReference>
<evidence type="ECO:0000313" key="8">
    <source>
        <dbReference type="Proteomes" id="UP000262969"/>
    </source>
</evidence>
<dbReference type="Pfam" id="PF02686">
    <property type="entry name" value="GatC"/>
    <property type="match status" value="1"/>
</dbReference>
<dbReference type="HAMAP" id="MF_00122">
    <property type="entry name" value="GatC"/>
    <property type="match status" value="1"/>
</dbReference>
<comment type="similarity">
    <text evidence="1 6">Belongs to the GatC family.</text>
</comment>
<organism evidence="7 8">
    <name type="scientific">Lachnoclostridium phytofermentans</name>
    <dbReference type="NCBI Taxonomy" id="66219"/>
    <lineage>
        <taxon>Bacteria</taxon>
        <taxon>Bacillati</taxon>
        <taxon>Bacillota</taxon>
        <taxon>Clostridia</taxon>
        <taxon>Lachnospirales</taxon>
        <taxon>Lachnospiraceae</taxon>
    </lineage>
</organism>
<keyword evidence="6" id="KW-0436">Ligase</keyword>
<dbReference type="GO" id="GO:0050567">
    <property type="term" value="F:glutaminyl-tRNA synthase (glutamine-hydrolyzing) activity"/>
    <property type="evidence" value="ECO:0007669"/>
    <property type="project" value="UniProtKB-UniRule"/>
</dbReference>
<dbReference type="Gene3D" id="1.10.20.60">
    <property type="entry name" value="Glu-tRNAGln amidotransferase C subunit, N-terminal domain"/>
    <property type="match status" value="1"/>
</dbReference>